<dbReference type="KEGG" id="ffu:CLAFUR5_08269"/>
<evidence type="ECO:0000313" key="2">
    <source>
        <dbReference type="EMBL" id="UJO15544.1"/>
    </source>
</evidence>
<proteinExistence type="predicted"/>
<evidence type="ECO:0000256" key="1">
    <source>
        <dbReference type="SAM" id="MobiDB-lite"/>
    </source>
</evidence>
<feature type="region of interest" description="Disordered" evidence="1">
    <location>
        <begin position="209"/>
        <end position="240"/>
    </location>
</feature>
<protein>
    <submittedName>
        <fullName evidence="2">Uncharacterized protein</fullName>
    </submittedName>
</protein>
<reference evidence="2" key="2">
    <citation type="journal article" date="2022" name="Microb. Genom.">
        <title>A chromosome-scale genome assembly of the tomato pathogen Cladosporium fulvum reveals a compartmentalized genome architecture and the presence of a dispensable chromosome.</title>
        <authorList>
            <person name="Zaccaron A.Z."/>
            <person name="Chen L.H."/>
            <person name="Samaras A."/>
            <person name="Stergiopoulos I."/>
        </authorList>
    </citation>
    <scope>NUCLEOTIDE SEQUENCE</scope>
    <source>
        <strain evidence="2">Race5_Kim</strain>
    </source>
</reference>
<gene>
    <name evidence="2" type="ORF">CLAFUR5_08269</name>
</gene>
<dbReference type="GeneID" id="71988147"/>
<sequence length="268" mass="29278">MNCFGLPSVSADVAIETLQRNVWNHLGFDINIALAKCLNTLAYIGTGFAGGIPAWLVSGAISVPLVVPSTCCLFLTMSCDLILVLTQSFLKVASKGASGQPSASNLRDAARVYRLNNYSQHVHLAIKNLIPKRNVKASYEHEKIRQSVEGIVEEYRDKLMDGTKALPEIRKLGIRGGGGSEDGDDDSTEAGSTFYDELKEANAKAVELEARGPMPEMPAEREPAELETKDVPRVELPDTETRIRVNDTDKLIELEARGSMPRIHELEG</sequence>
<organism evidence="2 3">
    <name type="scientific">Passalora fulva</name>
    <name type="common">Tomato leaf mold</name>
    <name type="synonym">Cladosporium fulvum</name>
    <dbReference type="NCBI Taxonomy" id="5499"/>
    <lineage>
        <taxon>Eukaryota</taxon>
        <taxon>Fungi</taxon>
        <taxon>Dikarya</taxon>
        <taxon>Ascomycota</taxon>
        <taxon>Pezizomycotina</taxon>
        <taxon>Dothideomycetes</taxon>
        <taxon>Dothideomycetidae</taxon>
        <taxon>Mycosphaerellales</taxon>
        <taxon>Mycosphaerellaceae</taxon>
        <taxon>Fulvia</taxon>
    </lineage>
</organism>
<accession>A0A9Q8LDS9</accession>
<dbReference type="EMBL" id="CP090165">
    <property type="protein sequence ID" value="UJO15544.1"/>
    <property type="molecule type" value="Genomic_DNA"/>
</dbReference>
<dbReference type="AlphaFoldDB" id="A0A9Q8LDS9"/>
<feature type="compositionally biased region" description="Basic and acidic residues" evidence="1">
    <location>
        <begin position="218"/>
        <end position="240"/>
    </location>
</feature>
<dbReference type="Proteomes" id="UP000756132">
    <property type="component" value="Chromosome 3"/>
</dbReference>
<dbReference type="RefSeq" id="XP_047759910.1">
    <property type="nucleotide sequence ID" value="XM_047907417.1"/>
</dbReference>
<keyword evidence="3" id="KW-1185">Reference proteome</keyword>
<reference evidence="2" key="1">
    <citation type="submission" date="2021-12" db="EMBL/GenBank/DDBJ databases">
        <authorList>
            <person name="Zaccaron A."/>
            <person name="Stergiopoulos I."/>
        </authorList>
    </citation>
    <scope>NUCLEOTIDE SEQUENCE</scope>
    <source>
        <strain evidence="2">Race5_Kim</strain>
    </source>
</reference>
<feature type="region of interest" description="Disordered" evidence="1">
    <location>
        <begin position="172"/>
        <end position="191"/>
    </location>
</feature>
<evidence type="ECO:0000313" key="3">
    <source>
        <dbReference type="Proteomes" id="UP000756132"/>
    </source>
</evidence>
<name>A0A9Q8LDS9_PASFU</name>